<evidence type="ECO:0000313" key="1">
    <source>
        <dbReference type="EMBL" id="OQD61120.1"/>
    </source>
</evidence>
<dbReference type="Proteomes" id="UP000191408">
    <property type="component" value="Unassembled WGS sequence"/>
</dbReference>
<gene>
    <name evidence="1" type="ORF">PENPOL_c018G00116</name>
</gene>
<dbReference type="AlphaFoldDB" id="A0A1V6N8T0"/>
<comment type="caution">
    <text evidence="1">The sequence shown here is derived from an EMBL/GenBank/DDBJ whole genome shotgun (WGS) entry which is preliminary data.</text>
</comment>
<dbReference type="EMBL" id="MDYM01000018">
    <property type="protein sequence ID" value="OQD61120.1"/>
    <property type="molecule type" value="Genomic_DNA"/>
</dbReference>
<sequence length="148" mass="16755">MKVSTILTVAFASAASAIHYGIYSLKEKAWLMQNPNNNFLGFHMDGDDRPTKWTILHQNNNGSVYFQSVATDDFINCDVPVMCSRSKEPVLYTMEGVEEDEEDETALPDSTFFVRDAEGGCVWTTYEYSMVCGADMHAENQQFRIIEI</sequence>
<keyword evidence="2" id="KW-1185">Reference proteome</keyword>
<accession>A0A1V6N8T0</accession>
<name>A0A1V6N8T0_PENPO</name>
<reference evidence="2" key="1">
    <citation type="journal article" date="2017" name="Nat. Microbiol.">
        <title>Global analysis of biosynthetic gene clusters reveals vast potential of secondary metabolite production in Penicillium species.</title>
        <authorList>
            <person name="Nielsen J.C."/>
            <person name="Grijseels S."/>
            <person name="Prigent S."/>
            <person name="Ji B."/>
            <person name="Dainat J."/>
            <person name="Nielsen K.F."/>
            <person name="Frisvad J.C."/>
            <person name="Workman M."/>
            <person name="Nielsen J."/>
        </authorList>
    </citation>
    <scope>NUCLEOTIDE SEQUENCE [LARGE SCALE GENOMIC DNA]</scope>
    <source>
        <strain evidence="2">IBT 4502</strain>
    </source>
</reference>
<evidence type="ECO:0000313" key="2">
    <source>
        <dbReference type="Proteomes" id="UP000191408"/>
    </source>
</evidence>
<protein>
    <submittedName>
        <fullName evidence="1">Uncharacterized protein</fullName>
    </submittedName>
</protein>
<proteinExistence type="predicted"/>
<organism evidence="1 2">
    <name type="scientific">Penicillium polonicum</name>
    <dbReference type="NCBI Taxonomy" id="60169"/>
    <lineage>
        <taxon>Eukaryota</taxon>
        <taxon>Fungi</taxon>
        <taxon>Dikarya</taxon>
        <taxon>Ascomycota</taxon>
        <taxon>Pezizomycotina</taxon>
        <taxon>Eurotiomycetes</taxon>
        <taxon>Eurotiomycetidae</taxon>
        <taxon>Eurotiales</taxon>
        <taxon>Aspergillaceae</taxon>
        <taxon>Penicillium</taxon>
    </lineage>
</organism>